<evidence type="ECO:0000313" key="11">
    <source>
        <dbReference type="Proteomes" id="UP000824782"/>
    </source>
</evidence>
<organism evidence="10 11">
    <name type="scientific">Engystomops pustulosus</name>
    <name type="common">Tungara frog</name>
    <name type="synonym">Physalaemus pustulosus</name>
    <dbReference type="NCBI Taxonomy" id="76066"/>
    <lineage>
        <taxon>Eukaryota</taxon>
        <taxon>Metazoa</taxon>
        <taxon>Chordata</taxon>
        <taxon>Craniata</taxon>
        <taxon>Vertebrata</taxon>
        <taxon>Euteleostomi</taxon>
        <taxon>Amphibia</taxon>
        <taxon>Batrachia</taxon>
        <taxon>Anura</taxon>
        <taxon>Neobatrachia</taxon>
        <taxon>Hyloidea</taxon>
        <taxon>Leptodactylidae</taxon>
        <taxon>Leiuperinae</taxon>
        <taxon>Engystomops</taxon>
    </lineage>
</organism>
<comment type="caution">
    <text evidence="10">The sequence shown here is derived from an EMBL/GenBank/DDBJ whole genome shotgun (WGS) entry which is preliminary data.</text>
</comment>
<dbReference type="GO" id="GO:0016020">
    <property type="term" value="C:membrane"/>
    <property type="evidence" value="ECO:0007669"/>
    <property type="project" value="UniProtKB-SubCell"/>
</dbReference>
<dbReference type="InterPro" id="IPR039311">
    <property type="entry name" value="FAM187A/B"/>
</dbReference>
<dbReference type="SUPFAM" id="SSF48726">
    <property type="entry name" value="Immunoglobulin"/>
    <property type="match status" value="2"/>
</dbReference>
<evidence type="ECO:0000259" key="9">
    <source>
        <dbReference type="PROSITE" id="PS50835"/>
    </source>
</evidence>
<keyword evidence="11" id="KW-1185">Reference proteome</keyword>
<dbReference type="Gene3D" id="2.60.40.10">
    <property type="entry name" value="Immunoglobulins"/>
    <property type="match status" value="1"/>
</dbReference>
<dbReference type="InterPro" id="IPR036179">
    <property type="entry name" value="Ig-like_dom_sf"/>
</dbReference>
<accession>A0AAV6ZT94</accession>
<dbReference type="InterPro" id="IPR007110">
    <property type="entry name" value="Ig-like_dom"/>
</dbReference>
<comment type="subcellular location">
    <subcellularLocation>
        <location evidence="1">Membrane</location>
        <topology evidence="1">Single-pass type I membrane protein</topology>
    </subcellularLocation>
</comment>
<feature type="non-terminal residue" evidence="10">
    <location>
        <position position="1"/>
    </location>
</feature>
<evidence type="ECO:0000256" key="1">
    <source>
        <dbReference type="ARBA" id="ARBA00004479"/>
    </source>
</evidence>
<name>A0AAV6ZT94_ENGPU</name>
<proteinExistence type="inferred from homology"/>
<evidence type="ECO:0000256" key="8">
    <source>
        <dbReference type="SAM" id="Phobius"/>
    </source>
</evidence>
<dbReference type="PANTHER" id="PTHR32178">
    <property type="entry name" value="FAM187"/>
    <property type="match status" value="1"/>
</dbReference>
<dbReference type="InterPro" id="IPR013783">
    <property type="entry name" value="Ig-like_fold"/>
</dbReference>
<evidence type="ECO:0000256" key="3">
    <source>
        <dbReference type="ARBA" id="ARBA00022692"/>
    </source>
</evidence>
<keyword evidence="5 8" id="KW-1133">Transmembrane helix</keyword>
<gene>
    <name evidence="10" type="ORF">GDO81_019554</name>
</gene>
<feature type="domain" description="Ig-like" evidence="9">
    <location>
        <begin position="1"/>
        <end position="92"/>
    </location>
</feature>
<keyword evidence="6 8" id="KW-0472">Membrane</keyword>
<keyword evidence="7" id="KW-0325">Glycoprotein</keyword>
<feature type="transmembrane region" description="Helical" evidence="8">
    <location>
        <begin position="322"/>
        <end position="340"/>
    </location>
</feature>
<sequence>HATTSTKNEDSTTLSCPIHQPCTTALASHNPITLKCEDQPKNAAVYWQYLDTSQPHARPHKILNLMSRSEIVAGNLKLLSPRIQDTGIYTCREKGNYLAYYELDFQDSENIYISHVVLGNKVLPNTSIDLGPVGTAEVFTVWSSWQTCDRCGTLGERKKVGFCYMEISKNVTVKEDPRPCGLVNHGQAQFSHAPELRIEMCHEACTETSSMEDENLAIVLVNYQTYLHADILLQCPSSSIYKPVSWKHGNTSFMHLHQMMNNASYVLDKKTGGGSLFIPLLNKSDEGIYRCYVEHRMVGRFHVIFANIDGSSAPQYYSIPESIVLGLSLFLLVLLCFSILQQCKGNDRRMMH</sequence>
<evidence type="ECO:0000256" key="6">
    <source>
        <dbReference type="ARBA" id="ARBA00023136"/>
    </source>
</evidence>
<dbReference type="PANTHER" id="PTHR32178:SF8">
    <property type="entry name" value="PROTEIN FAM187B"/>
    <property type="match status" value="1"/>
</dbReference>
<keyword evidence="4" id="KW-0732">Signal</keyword>
<keyword evidence="3 8" id="KW-0812">Transmembrane</keyword>
<dbReference type="CDD" id="cd00096">
    <property type="entry name" value="Ig"/>
    <property type="match status" value="1"/>
</dbReference>
<evidence type="ECO:0000256" key="7">
    <source>
        <dbReference type="ARBA" id="ARBA00023180"/>
    </source>
</evidence>
<protein>
    <recommendedName>
        <fullName evidence="9">Ig-like domain-containing protein</fullName>
    </recommendedName>
</protein>
<dbReference type="AlphaFoldDB" id="A0AAV6ZT94"/>
<dbReference type="PROSITE" id="PS50835">
    <property type="entry name" value="IG_LIKE"/>
    <property type="match status" value="2"/>
</dbReference>
<evidence type="ECO:0000256" key="5">
    <source>
        <dbReference type="ARBA" id="ARBA00022989"/>
    </source>
</evidence>
<evidence type="ECO:0000256" key="4">
    <source>
        <dbReference type="ARBA" id="ARBA00022729"/>
    </source>
</evidence>
<dbReference type="Proteomes" id="UP000824782">
    <property type="component" value="Unassembled WGS sequence"/>
</dbReference>
<dbReference type="EMBL" id="WNYA01000130">
    <property type="protein sequence ID" value="KAG8549846.1"/>
    <property type="molecule type" value="Genomic_DNA"/>
</dbReference>
<evidence type="ECO:0000256" key="2">
    <source>
        <dbReference type="ARBA" id="ARBA00008727"/>
    </source>
</evidence>
<comment type="similarity">
    <text evidence="2">Belongs to the FAM187 family.</text>
</comment>
<evidence type="ECO:0000313" key="10">
    <source>
        <dbReference type="EMBL" id="KAG8549846.1"/>
    </source>
</evidence>
<reference evidence="10" key="1">
    <citation type="thesis" date="2020" institute="ProQuest LLC" country="789 East Eisenhower Parkway, Ann Arbor, MI, USA">
        <title>Comparative Genomics and Chromosome Evolution.</title>
        <authorList>
            <person name="Mudd A.B."/>
        </authorList>
    </citation>
    <scope>NUCLEOTIDE SEQUENCE</scope>
    <source>
        <strain evidence="10">237g6f4</strain>
        <tissue evidence="10">Blood</tissue>
    </source>
</reference>
<feature type="domain" description="Ig-like" evidence="9">
    <location>
        <begin position="194"/>
        <end position="295"/>
    </location>
</feature>